<feature type="transmembrane region" description="Helical" evidence="1">
    <location>
        <begin position="12"/>
        <end position="33"/>
    </location>
</feature>
<name>A0A9D1F1H1_9BACT</name>
<reference evidence="3" key="2">
    <citation type="journal article" date="2021" name="PeerJ">
        <title>Extensive microbial diversity within the chicken gut microbiome revealed by metagenomics and culture.</title>
        <authorList>
            <person name="Gilroy R."/>
            <person name="Ravi A."/>
            <person name="Getino M."/>
            <person name="Pursley I."/>
            <person name="Horton D.L."/>
            <person name="Alikhan N.F."/>
            <person name="Baker D."/>
            <person name="Gharbi K."/>
            <person name="Hall N."/>
            <person name="Watson M."/>
            <person name="Adriaenssens E.M."/>
            <person name="Foster-Nyarko E."/>
            <person name="Jarju S."/>
            <person name="Secka A."/>
            <person name="Antonio M."/>
            <person name="Oren A."/>
            <person name="Chaudhuri R.R."/>
            <person name="La Ragione R."/>
            <person name="Hildebrand F."/>
            <person name="Pallen M.J."/>
        </authorList>
    </citation>
    <scope>NUCLEOTIDE SEQUENCE</scope>
    <source>
        <strain evidence="3">6276</strain>
    </source>
</reference>
<dbReference type="Gene3D" id="3.30.700.10">
    <property type="entry name" value="Glycoprotein, Type 4 Pilin"/>
    <property type="match status" value="1"/>
</dbReference>
<organism evidence="3 4">
    <name type="scientific">Candidatus Scatousia excrementigallinarum</name>
    <dbReference type="NCBI Taxonomy" id="2840935"/>
    <lineage>
        <taxon>Bacteria</taxon>
        <taxon>Candidatus Scatousia</taxon>
    </lineage>
</organism>
<reference evidence="3" key="1">
    <citation type="submission" date="2020-10" db="EMBL/GenBank/DDBJ databases">
        <authorList>
            <person name="Gilroy R."/>
        </authorList>
    </citation>
    <scope>NUCLEOTIDE SEQUENCE</scope>
    <source>
        <strain evidence="3">6276</strain>
    </source>
</reference>
<dbReference type="Pfam" id="PF20318">
    <property type="entry name" value="DUF6613"/>
    <property type="match status" value="1"/>
</dbReference>
<evidence type="ECO:0000259" key="2">
    <source>
        <dbReference type="Pfam" id="PF20318"/>
    </source>
</evidence>
<feature type="domain" description="DUF6613" evidence="2">
    <location>
        <begin position="31"/>
        <end position="77"/>
    </location>
</feature>
<accession>A0A9D1F1H1</accession>
<proteinExistence type="predicted"/>
<evidence type="ECO:0000256" key="1">
    <source>
        <dbReference type="SAM" id="Phobius"/>
    </source>
</evidence>
<dbReference type="EMBL" id="DVIU01000283">
    <property type="protein sequence ID" value="HIS37688.1"/>
    <property type="molecule type" value="Genomic_DNA"/>
</dbReference>
<dbReference type="NCBIfam" id="TIGR02532">
    <property type="entry name" value="IV_pilin_GFxxxE"/>
    <property type="match status" value="1"/>
</dbReference>
<dbReference type="Proteomes" id="UP000823928">
    <property type="component" value="Unassembled WGS sequence"/>
</dbReference>
<keyword evidence="1" id="KW-1133">Transmembrane helix</keyword>
<keyword evidence="1" id="KW-0472">Membrane</keyword>
<dbReference type="InterPro" id="IPR012902">
    <property type="entry name" value="N_methyl_site"/>
</dbReference>
<dbReference type="AlphaFoldDB" id="A0A9D1F1H1"/>
<dbReference type="SUPFAM" id="SSF54523">
    <property type="entry name" value="Pili subunits"/>
    <property type="match status" value="1"/>
</dbReference>
<dbReference type="InterPro" id="IPR046721">
    <property type="entry name" value="DUF6613"/>
</dbReference>
<protein>
    <submittedName>
        <fullName evidence="3">Prepilin-type N-terminal cleavage/methylation domain-containing protein</fullName>
    </submittedName>
</protein>
<gene>
    <name evidence="3" type="ORF">IAC10_13870</name>
</gene>
<keyword evidence="1" id="KW-0812">Transmembrane</keyword>
<sequence>MGKINKRGFTLAEVLITLGVIGIVAAMTMPTLLVQHRERENTTKLKKIYSTMTQAYTRAVAERGTPEFWDLIGENDPTGAENIKQILSPYFTVKPGGINGEIWLDTNTRQLNNRPGPNIGSGEGGEYATFAVVDGMSIAFTVDDKDCKGVFGDSKALQNVCATFIVDVNGSKQPNQFGFDIFQFYITKYGIQPYGSQADTTHPFETSCTLQSDGYGCAGWVVFRNNMDYRHCTGLEWNGKHKCHGFDNSKYDNDL</sequence>
<comment type="caution">
    <text evidence="3">The sequence shown here is derived from an EMBL/GenBank/DDBJ whole genome shotgun (WGS) entry which is preliminary data.</text>
</comment>
<evidence type="ECO:0000313" key="3">
    <source>
        <dbReference type="EMBL" id="HIS37688.1"/>
    </source>
</evidence>
<dbReference type="Pfam" id="PF07963">
    <property type="entry name" value="N_methyl"/>
    <property type="match status" value="1"/>
</dbReference>
<dbReference type="InterPro" id="IPR045584">
    <property type="entry name" value="Pilin-like"/>
</dbReference>
<evidence type="ECO:0000313" key="4">
    <source>
        <dbReference type="Proteomes" id="UP000823928"/>
    </source>
</evidence>